<organism evidence="2 3">
    <name type="scientific">Aquisalimonas asiatica</name>
    <dbReference type="NCBI Taxonomy" id="406100"/>
    <lineage>
        <taxon>Bacteria</taxon>
        <taxon>Pseudomonadati</taxon>
        <taxon>Pseudomonadota</taxon>
        <taxon>Gammaproteobacteria</taxon>
        <taxon>Chromatiales</taxon>
        <taxon>Ectothiorhodospiraceae</taxon>
        <taxon>Aquisalimonas</taxon>
    </lineage>
</organism>
<feature type="region of interest" description="Disordered" evidence="1">
    <location>
        <begin position="1"/>
        <end position="21"/>
    </location>
</feature>
<dbReference type="AlphaFoldDB" id="A0A1H8UDW7"/>
<name>A0A1H8UDW7_9GAMM</name>
<protein>
    <submittedName>
        <fullName evidence="2">Uncharacterized protein</fullName>
    </submittedName>
</protein>
<keyword evidence="3" id="KW-1185">Reference proteome</keyword>
<dbReference type="OrthoDB" id="9150252at2"/>
<dbReference type="RefSeq" id="WP_091644874.1">
    <property type="nucleotide sequence ID" value="NZ_FOEG01000006.1"/>
</dbReference>
<evidence type="ECO:0000313" key="2">
    <source>
        <dbReference type="EMBL" id="SEP01420.1"/>
    </source>
</evidence>
<gene>
    <name evidence="2" type="ORF">SAMN04488052_106132</name>
</gene>
<evidence type="ECO:0000313" key="3">
    <source>
        <dbReference type="Proteomes" id="UP000199657"/>
    </source>
</evidence>
<dbReference type="Proteomes" id="UP000199657">
    <property type="component" value="Unassembled WGS sequence"/>
</dbReference>
<dbReference type="EMBL" id="FOEG01000006">
    <property type="protein sequence ID" value="SEP01420.1"/>
    <property type="molecule type" value="Genomic_DNA"/>
</dbReference>
<accession>A0A1H8UDW7</accession>
<proteinExistence type="predicted"/>
<dbReference type="STRING" id="406100.SAMN04488052_106132"/>
<evidence type="ECO:0000256" key="1">
    <source>
        <dbReference type="SAM" id="MobiDB-lite"/>
    </source>
</evidence>
<sequence>MSPSFEEQQRRVKRHFRNGTPDAEDQTRIALYLQAVKGINVAVLAKLEWQPVDWLPYRFLHGQYYRELELSTLLGRATQWSSQSLIYMEAATLSMDLWTRTEAARYLPGFFEVDERFYSYLALSHAFMSVLRFMPLVPPSVDVEADPFLSALKAIEDENGRQIQTQIRMLKDLDAGLSRQERERLVETQRERVEACFAQLLATLGHPPGHGLEEEDG</sequence>
<reference evidence="2 3" key="1">
    <citation type="submission" date="2016-10" db="EMBL/GenBank/DDBJ databases">
        <authorList>
            <person name="de Groot N.N."/>
        </authorList>
    </citation>
    <scope>NUCLEOTIDE SEQUENCE [LARGE SCALE GENOMIC DNA]</scope>
    <source>
        <strain evidence="2 3">CGMCC 1.6291</strain>
    </source>
</reference>